<sequence length="143" mass="15387">MRLALEFWTPCSGTPASVFGTSRASSLADCRGDLTLSAPPSSSHGLKLAPRIAAMIPPDAGRPSTSASGCEPRATQTGHLSLGLTRTCPVQFWPPRLCSCRCTDPPMGLRWTLVPCPSCNPRPTSPKTVLRTRLTVGDKRWKR</sequence>
<dbReference type="EMBL" id="KL662107">
    <property type="protein sequence ID" value="KFM24421.1"/>
    <property type="molecule type" value="Genomic_DNA"/>
</dbReference>
<dbReference type="RefSeq" id="XP_011397309.1">
    <property type="nucleotide sequence ID" value="XM_011399007.1"/>
</dbReference>
<keyword evidence="2" id="KW-1185">Reference proteome</keyword>
<dbReference type="GeneID" id="23614530"/>
<evidence type="ECO:0000313" key="1">
    <source>
        <dbReference type="EMBL" id="KFM24421.1"/>
    </source>
</evidence>
<organism evidence="1 2">
    <name type="scientific">Auxenochlorella protothecoides</name>
    <name type="common">Green microalga</name>
    <name type="synonym">Chlorella protothecoides</name>
    <dbReference type="NCBI Taxonomy" id="3075"/>
    <lineage>
        <taxon>Eukaryota</taxon>
        <taxon>Viridiplantae</taxon>
        <taxon>Chlorophyta</taxon>
        <taxon>core chlorophytes</taxon>
        <taxon>Trebouxiophyceae</taxon>
        <taxon>Chlorellales</taxon>
        <taxon>Chlorellaceae</taxon>
        <taxon>Auxenochlorella</taxon>
    </lineage>
</organism>
<proteinExistence type="predicted"/>
<reference evidence="1 2" key="1">
    <citation type="journal article" date="2014" name="BMC Genomics">
        <title>Oil accumulation mechanisms of the oleaginous microalga Chlorella protothecoides revealed through its genome, transcriptomes, and proteomes.</title>
        <authorList>
            <person name="Gao C."/>
            <person name="Wang Y."/>
            <person name="Shen Y."/>
            <person name="Yan D."/>
            <person name="He X."/>
            <person name="Dai J."/>
            <person name="Wu Q."/>
        </authorList>
    </citation>
    <scope>NUCLEOTIDE SEQUENCE [LARGE SCALE GENOMIC DNA]</scope>
    <source>
        <strain evidence="1 2">0710</strain>
    </source>
</reference>
<dbReference type="KEGG" id="apro:F751_3139"/>
<protein>
    <submittedName>
        <fullName evidence="1">Uncharacterized protein</fullName>
    </submittedName>
</protein>
<accession>A0A087SFB7</accession>
<dbReference type="AlphaFoldDB" id="A0A087SFB7"/>
<gene>
    <name evidence="1" type="ORF">F751_3139</name>
</gene>
<name>A0A087SFB7_AUXPR</name>
<dbReference type="Proteomes" id="UP000028924">
    <property type="component" value="Unassembled WGS sequence"/>
</dbReference>
<evidence type="ECO:0000313" key="2">
    <source>
        <dbReference type="Proteomes" id="UP000028924"/>
    </source>
</evidence>